<dbReference type="GO" id="GO:0003993">
    <property type="term" value="F:acid phosphatase activity"/>
    <property type="evidence" value="ECO:0007669"/>
    <property type="project" value="UniProtKB-EC"/>
</dbReference>
<dbReference type="InterPro" id="IPR041792">
    <property type="entry name" value="MPP_PAP"/>
</dbReference>
<accession>A0A7I4YUG6</accession>
<feature type="domain" description="Purple acid phosphatase N-terminal" evidence="6">
    <location>
        <begin position="29"/>
        <end position="112"/>
    </location>
</feature>
<feature type="domain" description="Purple acid phosphatase C-terminal" evidence="5">
    <location>
        <begin position="351"/>
        <end position="413"/>
    </location>
</feature>
<reference evidence="8" key="1">
    <citation type="submission" date="2020-12" db="UniProtKB">
        <authorList>
            <consortium name="WormBaseParasite"/>
        </authorList>
    </citation>
    <scope>IDENTIFICATION</scope>
    <source>
        <strain evidence="8">MHco3</strain>
    </source>
</reference>
<keyword evidence="2" id="KW-0325">Glycoprotein</keyword>
<evidence type="ECO:0000313" key="8">
    <source>
        <dbReference type="WBParaSite" id="HCON_00138610-00001"/>
    </source>
</evidence>
<comment type="catalytic activity">
    <reaction evidence="3">
        <text>a phosphate monoester + H2O = an alcohol + phosphate</text>
        <dbReference type="Rhea" id="RHEA:15017"/>
        <dbReference type="ChEBI" id="CHEBI:15377"/>
        <dbReference type="ChEBI" id="CHEBI:30879"/>
        <dbReference type="ChEBI" id="CHEBI:43474"/>
        <dbReference type="ChEBI" id="CHEBI:67140"/>
        <dbReference type="EC" id="3.1.3.2"/>
    </reaction>
</comment>
<feature type="chain" id="PRO_5029939063" description="Purple acid phosphatase" evidence="3">
    <location>
        <begin position="28"/>
        <end position="441"/>
    </location>
</feature>
<evidence type="ECO:0000256" key="3">
    <source>
        <dbReference type="RuleBase" id="RU361203"/>
    </source>
</evidence>
<dbReference type="AlphaFoldDB" id="A0A7I4YUG6"/>
<evidence type="ECO:0000256" key="1">
    <source>
        <dbReference type="ARBA" id="ARBA00022729"/>
    </source>
</evidence>
<evidence type="ECO:0000259" key="4">
    <source>
        <dbReference type="Pfam" id="PF00149"/>
    </source>
</evidence>
<evidence type="ECO:0000259" key="5">
    <source>
        <dbReference type="Pfam" id="PF14008"/>
    </source>
</evidence>
<evidence type="ECO:0000256" key="2">
    <source>
        <dbReference type="ARBA" id="ARBA00023180"/>
    </source>
</evidence>
<dbReference type="InterPro" id="IPR015914">
    <property type="entry name" value="PAPs_N"/>
</dbReference>
<keyword evidence="7" id="KW-1185">Reference proteome</keyword>
<dbReference type="Proteomes" id="UP000025227">
    <property type="component" value="Unplaced"/>
</dbReference>
<dbReference type="OMA" id="NSSRQFW"/>
<feature type="domain" description="Calcineurin-like phosphoesterase" evidence="4">
    <location>
        <begin position="122"/>
        <end position="328"/>
    </location>
</feature>
<dbReference type="InterPro" id="IPR029052">
    <property type="entry name" value="Metallo-depent_PP-like"/>
</dbReference>
<dbReference type="Pfam" id="PF16656">
    <property type="entry name" value="Pur_ac_phosph_N"/>
    <property type="match status" value="1"/>
</dbReference>
<organism evidence="7 8">
    <name type="scientific">Haemonchus contortus</name>
    <name type="common">Barber pole worm</name>
    <dbReference type="NCBI Taxonomy" id="6289"/>
    <lineage>
        <taxon>Eukaryota</taxon>
        <taxon>Metazoa</taxon>
        <taxon>Ecdysozoa</taxon>
        <taxon>Nematoda</taxon>
        <taxon>Chromadorea</taxon>
        <taxon>Rhabditida</taxon>
        <taxon>Rhabditina</taxon>
        <taxon>Rhabditomorpha</taxon>
        <taxon>Strongyloidea</taxon>
        <taxon>Trichostrongylidae</taxon>
        <taxon>Haemonchus</taxon>
    </lineage>
</organism>
<dbReference type="Gene3D" id="2.60.40.380">
    <property type="entry name" value="Purple acid phosphatase-like, N-terminal"/>
    <property type="match status" value="1"/>
</dbReference>
<evidence type="ECO:0000259" key="6">
    <source>
        <dbReference type="Pfam" id="PF16656"/>
    </source>
</evidence>
<sequence length="441" mass="50498">LRLGQLARQFRMWPIVILILSPLLVHAVPEQVHLAFHGNFSSMGVVWTTFDKEDSIVHYGSSPSRMPYNVTASRKSWNFDGVTRYTYKAVMKGLLPDTVYWYKIGSRTFQFKTMPEHPKSYRVCIFGDLGYEHGNSTASIIRNGLAGKFDFIVHVGDIAYDLHSDSGRRGDKFLNELEPITSRVSRMVVAGNHENDGKNFTNFQERFQMPSNGFHDNQFYSFDLGPIHWVALSTEYYGYYDTLGKEPVFNQYNWLKEDLKVANTNRKKTPWIVAYLHRPFYCSAAHDNDCTGFDNEMIRAGYDGMPGLEKPFLKYGLDLGFWGHIHNYERLYPVADMQYWNSADCYHNAVAPTYIVTGSAGCHSPDTKFDKTPEPFSARRLNDYGYTILTVANATHIHLEQISIDKGEAVVDSFWLSKDIGFIRDEAIVRKNGHKFGQGTE</sequence>
<dbReference type="EC" id="3.1.3.2" evidence="3"/>
<dbReference type="PANTHER" id="PTHR45867">
    <property type="entry name" value="PURPLE ACID PHOSPHATASE"/>
    <property type="match status" value="1"/>
</dbReference>
<dbReference type="Pfam" id="PF14008">
    <property type="entry name" value="Metallophos_C"/>
    <property type="match status" value="1"/>
</dbReference>
<dbReference type="Gene3D" id="3.60.21.10">
    <property type="match status" value="1"/>
</dbReference>
<dbReference type="InterPro" id="IPR008963">
    <property type="entry name" value="Purple_acid_Pase-like_N"/>
</dbReference>
<dbReference type="CDD" id="cd00839">
    <property type="entry name" value="MPP_PAPs"/>
    <property type="match status" value="1"/>
</dbReference>
<proteinExistence type="inferred from homology"/>
<keyword evidence="1 3" id="KW-0732">Signal</keyword>
<comment type="similarity">
    <text evidence="3">Belongs to the metallophosphoesterase superfamily. Purple acid phosphatase family.</text>
</comment>
<dbReference type="InterPro" id="IPR025733">
    <property type="entry name" value="PAPs_C"/>
</dbReference>
<dbReference type="PANTHER" id="PTHR45867:SF10">
    <property type="entry name" value="PURPLE ACID PHOSPHATASE"/>
    <property type="match status" value="1"/>
</dbReference>
<protein>
    <recommendedName>
        <fullName evidence="3">Purple acid phosphatase</fullName>
        <ecNumber evidence="3">3.1.3.2</ecNumber>
    </recommendedName>
</protein>
<dbReference type="InterPro" id="IPR004843">
    <property type="entry name" value="Calcineurin-like_PHP"/>
</dbReference>
<name>A0A7I4YUG6_HAECO</name>
<dbReference type="OrthoDB" id="45007at2759"/>
<keyword evidence="3" id="KW-0378">Hydrolase</keyword>
<feature type="signal peptide" evidence="3">
    <location>
        <begin position="1"/>
        <end position="27"/>
    </location>
</feature>
<dbReference type="GO" id="GO:0046872">
    <property type="term" value="F:metal ion binding"/>
    <property type="evidence" value="ECO:0007669"/>
    <property type="project" value="InterPro"/>
</dbReference>
<evidence type="ECO:0000313" key="7">
    <source>
        <dbReference type="Proteomes" id="UP000025227"/>
    </source>
</evidence>
<dbReference type="SUPFAM" id="SSF49363">
    <property type="entry name" value="Purple acid phosphatase, N-terminal domain"/>
    <property type="match status" value="1"/>
</dbReference>
<dbReference type="Pfam" id="PF00149">
    <property type="entry name" value="Metallophos"/>
    <property type="match status" value="1"/>
</dbReference>
<dbReference type="SUPFAM" id="SSF56300">
    <property type="entry name" value="Metallo-dependent phosphatases"/>
    <property type="match status" value="1"/>
</dbReference>
<dbReference type="WBParaSite" id="HCON_00138610-00001">
    <property type="protein sequence ID" value="HCON_00138610-00001"/>
    <property type="gene ID" value="HCON_00138610"/>
</dbReference>